<name>A0A6A4RB29_9RHOB</name>
<protein>
    <submittedName>
        <fullName evidence="1">Uncharacterized protein</fullName>
    </submittedName>
</protein>
<dbReference type="Proteomes" id="UP000441586">
    <property type="component" value="Unassembled WGS sequence"/>
</dbReference>
<comment type="caution">
    <text evidence="1">The sequence shown here is derived from an EMBL/GenBank/DDBJ whole genome shotgun (WGS) entry which is preliminary data.</text>
</comment>
<organism evidence="1 2">
    <name type="scientific">Parasedimentitalea maritima</name>
    <dbReference type="NCBI Taxonomy" id="2578117"/>
    <lineage>
        <taxon>Bacteria</taxon>
        <taxon>Pseudomonadati</taxon>
        <taxon>Pseudomonadota</taxon>
        <taxon>Alphaproteobacteria</taxon>
        <taxon>Rhodobacterales</taxon>
        <taxon>Paracoccaceae</taxon>
        <taxon>Parasedimentitalea</taxon>
    </lineage>
</organism>
<evidence type="ECO:0000313" key="2">
    <source>
        <dbReference type="Proteomes" id="UP000441586"/>
    </source>
</evidence>
<gene>
    <name evidence="1" type="ORF">GP644_20660</name>
</gene>
<accession>A0A6A4RB29</accession>
<dbReference type="AlphaFoldDB" id="A0A6A4RB29"/>
<evidence type="ECO:0000313" key="1">
    <source>
        <dbReference type="EMBL" id="KAE9626466.1"/>
    </source>
</evidence>
<proteinExistence type="predicted"/>
<dbReference type="RefSeq" id="WP_158981405.1">
    <property type="nucleotide sequence ID" value="NZ_WSFO01000015.1"/>
</dbReference>
<dbReference type="EMBL" id="WSFO01000015">
    <property type="protein sequence ID" value="KAE9626466.1"/>
    <property type="molecule type" value="Genomic_DNA"/>
</dbReference>
<reference evidence="1 2" key="1">
    <citation type="submission" date="2019-12" db="EMBL/GenBank/DDBJ databases">
        <authorList>
            <person name="Zhang Y.-J."/>
        </authorList>
    </citation>
    <scope>NUCLEOTIDE SEQUENCE [LARGE SCALE GENOMIC DNA]</scope>
    <source>
        <strain evidence="1 2">H18S-6</strain>
    </source>
</reference>
<sequence>MTQFGTTKCAFGKASNGSSLPWGALPARSFIVLSDEEQDNIVAELEDWLHIPATRRD</sequence>